<dbReference type="InterPro" id="IPR037682">
    <property type="entry name" value="TonB_C"/>
</dbReference>
<proteinExistence type="inferred from homology"/>
<keyword evidence="9 11" id="KW-0472">Membrane</keyword>
<evidence type="ECO:0000313" key="14">
    <source>
        <dbReference type="Proteomes" id="UP000468531"/>
    </source>
</evidence>
<keyword evidence="14" id="KW-1185">Reference proteome</keyword>
<feature type="region of interest" description="Disordered" evidence="10">
    <location>
        <begin position="76"/>
        <end position="145"/>
    </location>
</feature>
<sequence length="240" mass="26124">MNARALHLPDNRGVSRWTLAALSILLAHAAIVAAIALWYSRRPVEPNIIPAISVTLAPVDASSPEIQNQDIAVGPTMQQAEETPKEQPKQEQPVEKVEQPPPPQAQAEVTLPQETPKQVEEPKPQVQPPAPETRAPPKTEHVGQFSQASARAYNALVFGHLQRFKRYPAAAHGVSGTTVLRFDLNRAGEVIASEISKSSGNTVLDREALELLHRASPFPPFPVEKPGARDSYFAPVAFAR</sequence>
<protein>
    <submittedName>
        <fullName evidence="13">Energy transducer TonB</fullName>
    </submittedName>
</protein>
<comment type="caution">
    <text evidence="13">The sequence shown here is derived from an EMBL/GenBank/DDBJ whole genome shotgun (WGS) entry which is preliminary data.</text>
</comment>
<evidence type="ECO:0000256" key="8">
    <source>
        <dbReference type="ARBA" id="ARBA00022989"/>
    </source>
</evidence>
<gene>
    <name evidence="13" type="ORF">FNJ47_06500</name>
</gene>
<dbReference type="GO" id="GO:0005886">
    <property type="term" value="C:plasma membrane"/>
    <property type="evidence" value="ECO:0007669"/>
    <property type="project" value="UniProtKB-SubCell"/>
</dbReference>
<feature type="domain" description="TonB C-terminal" evidence="12">
    <location>
        <begin position="152"/>
        <end position="240"/>
    </location>
</feature>
<evidence type="ECO:0000256" key="4">
    <source>
        <dbReference type="ARBA" id="ARBA00022475"/>
    </source>
</evidence>
<dbReference type="Pfam" id="PF03544">
    <property type="entry name" value="TonB_C"/>
    <property type="match status" value="1"/>
</dbReference>
<dbReference type="SUPFAM" id="SSF74653">
    <property type="entry name" value="TolA/TonB C-terminal domain"/>
    <property type="match status" value="1"/>
</dbReference>
<feature type="compositionally biased region" description="Basic and acidic residues" evidence="10">
    <location>
        <begin position="82"/>
        <end position="98"/>
    </location>
</feature>
<keyword evidence="5" id="KW-0997">Cell inner membrane</keyword>
<accession>A0A6P1BD36</accession>
<evidence type="ECO:0000313" key="13">
    <source>
        <dbReference type="EMBL" id="NEU95491.1"/>
    </source>
</evidence>
<dbReference type="InterPro" id="IPR051045">
    <property type="entry name" value="TonB-dependent_transducer"/>
</dbReference>
<evidence type="ECO:0000256" key="3">
    <source>
        <dbReference type="ARBA" id="ARBA00022448"/>
    </source>
</evidence>
<dbReference type="RefSeq" id="WP_163151766.1">
    <property type="nucleotide sequence ID" value="NZ_VKHP01000015.1"/>
</dbReference>
<dbReference type="NCBIfam" id="TIGR01352">
    <property type="entry name" value="tonB_Cterm"/>
    <property type="match status" value="1"/>
</dbReference>
<evidence type="ECO:0000256" key="6">
    <source>
        <dbReference type="ARBA" id="ARBA00022692"/>
    </source>
</evidence>
<keyword evidence="7" id="KW-0653">Protein transport</keyword>
<evidence type="ECO:0000259" key="12">
    <source>
        <dbReference type="PROSITE" id="PS52015"/>
    </source>
</evidence>
<keyword evidence="4" id="KW-1003">Cell membrane</keyword>
<dbReference type="PROSITE" id="PS52015">
    <property type="entry name" value="TONB_CTD"/>
    <property type="match status" value="1"/>
</dbReference>
<evidence type="ECO:0000256" key="7">
    <source>
        <dbReference type="ARBA" id="ARBA00022927"/>
    </source>
</evidence>
<dbReference type="InterPro" id="IPR006260">
    <property type="entry name" value="TonB/TolA_C"/>
</dbReference>
<dbReference type="Gene3D" id="3.30.1150.10">
    <property type="match status" value="1"/>
</dbReference>
<feature type="transmembrane region" description="Helical" evidence="11">
    <location>
        <begin position="20"/>
        <end position="39"/>
    </location>
</feature>
<name>A0A6P1BD36_9BRAD</name>
<comment type="subcellular location">
    <subcellularLocation>
        <location evidence="1">Cell inner membrane</location>
        <topology evidence="1">Single-pass membrane protein</topology>
        <orientation evidence="1">Periplasmic side</orientation>
    </subcellularLocation>
</comment>
<evidence type="ECO:0000256" key="10">
    <source>
        <dbReference type="SAM" id="MobiDB-lite"/>
    </source>
</evidence>
<keyword evidence="8 11" id="KW-1133">Transmembrane helix</keyword>
<dbReference type="GO" id="GO:0055085">
    <property type="term" value="P:transmembrane transport"/>
    <property type="evidence" value="ECO:0007669"/>
    <property type="project" value="InterPro"/>
</dbReference>
<evidence type="ECO:0000256" key="1">
    <source>
        <dbReference type="ARBA" id="ARBA00004383"/>
    </source>
</evidence>
<keyword evidence="6 11" id="KW-0812">Transmembrane</keyword>
<dbReference type="PANTHER" id="PTHR33446:SF13">
    <property type="entry name" value="TONB PROTEIN"/>
    <property type="match status" value="1"/>
</dbReference>
<dbReference type="AlphaFoldDB" id="A0A6P1BD36"/>
<dbReference type="Proteomes" id="UP000468531">
    <property type="component" value="Unassembled WGS sequence"/>
</dbReference>
<reference evidence="13 14" key="1">
    <citation type="journal article" date="2020" name="Arch. Microbiol.">
        <title>Bradyrhizobium uaiense sp. nov., a new highly efficient cowpea symbiont.</title>
        <authorList>
            <person name="Cabral Michel D."/>
            <person name="Azarias Guimaraes A."/>
            <person name="Martins da Costa E."/>
            <person name="Soares de Carvalho T."/>
            <person name="Balsanelli E."/>
            <person name="Willems A."/>
            <person name="Maltempi de Souza E."/>
            <person name="de Souza Moreira F.M."/>
        </authorList>
    </citation>
    <scope>NUCLEOTIDE SEQUENCE [LARGE SCALE GENOMIC DNA]</scope>
    <source>
        <strain evidence="13 14">UFLA 03-164</strain>
    </source>
</reference>
<evidence type="ECO:0000256" key="9">
    <source>
        <dbReference type="ARBA" id="ARBA00023136"/>
    </source>
</evidence>
<dbReference type="EMBL" id="VKHP01000015">
    <property type="protein sequence ID" value="NEU95491.1"/>
    <property type="molecule type" value="Genomic_DNA"/>
</dbReference>
<evidence type="ECO:0000256" key="2">
    <source>
        <dbReference type="ARBA" id="ARBA00006555"/>
    </source>
</evidence>
<evidence type="ECO:0000256" key="5">
    <source>
        <dbReference type="ARBA" id="ARBA00022519"/>
    </source>
</evidence>
<dbReference type="PANTHER" id="PTHR33446">
    <property type="entry name" value="PROTEIN TONB-RELATED"/>
    <property type="match status" value="1"/>
</dbReference>
<keyword evidence="3" id="KW-0813">Transport</keyword>
<organism evidence="13 14">
    <name type="scientific">Bradyrhizobium uaiense</name>
    <dbReference type="NCBI Taxonomy" id="2594946"/>
    <lineage>
        <taxon>Bacteria</taxon>
        <taxon>Pseudomonadati</taxon>
        <taxon>Pseudomonadota</taxon>
        <taxon>Alphaproteobacteria</taxon>
        <taxon>Hyphomicrobiales</taxon>
        <taxon>Nitrobacteraceae</taxon>
        <taxon>Bradyrhizobium</taxon>
    </lineage>
</organism>
<evidence type="ECO:0000256" key="11">
    <source>
        <dbReference type="SAM" id="Phobius"/>
    </source>
</evidence>
<comment type="similarity">
    <text evidence="2">Belongs to the TonB family.</text>
</comment>
<dbReference type="GO" id="GO:0015031">
    <property type="term" value="P:protein transport"/>
    <property type="evidence" value="ECO:0007669"/>
    <property type="project" value="UniProtKB-KW"/>
</dbReference>